<dbReference type="STRING" id="31246.A0A183NTY2"/>
<protein>
    <submittedName>
        <fullName evidence="1">Uncharacterized protein</fullName>
    </submittedName>
</protein>
<dbReference type="Gene3D" id="3.40.390.10">
    <property type="entry name" value="Collagenase (Catalytic Domain)"/>
    <property type="match status" value="1"/>
</dbReference>
<reference evidence="1 2" key="1">
    <citation type="submission" date="2018-11" db="EMBL/GenBank/DDBJ databases">
        <authorList>
            <consortium name="Pathogen Informatics"/>
        </authorList>
    </citation>
    <scope>NUCLEOTIDE SEQUENCE [LARGE SCALE GENOMIC DNA]</scope>
    <source>
        <strain>Denwood</strain>
        <strain evidence="2">Zambia</strain>
    </source>
</reference>
<dbReference type="GO" id="GO:0008237">
    <property type="term" value="F:metallopeptidase activity"/>
    <property type="evidence" value="ECO:0007669"/>
    <property type="project" value="InterPro"/>
</dbReference>
<dbReference type="Proteomes" id="UP000269396">
    <property type="component" value="Unassembled WGS sequence"/>
</dbReference>
<accession>A0A183NTY2</accession>
<organism evidence="1 2">
    <name type="scientific">Schistosoma mattheei</name>
    <dbReference type="NCBI Taxonomy" id="31246"/>
    <lineage>
        <taxon>Eukaryota</taxon>
        <taxon>Metazoa</taxon>
        <taxon>Spiralia</taxon>
        <taxon>Lophotrochozoa</taxon>
        <taxon>Platyhelminthes</taxon>
        <taxon>Trematoda</taxon>
        <taxon>Digenea</taxon>
        <taxon>Strigeidida</taxon>
        <taxon>Schistosomatoidea</taxon>
        <taxon>Schistosomatidae</taxon>
        <taxon>Schistosoma</taxon>
    </lineage>
</organism>
<evidence type="ECO:0000313" key="2">
    <source>
        <dbReference type="Proteomes" id="UP000269396"/>
    </source>
</evidence>
<evidence type="ECO:0000313" key="1">
    <source>
        <dbReference type="EMBL" id="VDP29255.1"/>
    </source>
</evidence>
<sequence>MSAKKPTSCIDEVKENFRWTIEKHHKYSSISESTQNQANEYQLSIITSKSLSAADRDSRDFIFNVSFTNNLLVVDYYPGTMGELNSPDAFSFMPYISSSVEDKLIKVSAGLLNPPYLEEGYSMSEKYGTIGWFIGRQLMYEVNNNKNADAPETSQVACNSPDATVFEAQLCCLQKQDEFKENNEKVSGPLKSCFCQGKVSCSTAIEISTLELIFELSKPFFLQNIDNSMRISLKNALCSSAIHGLKIAYHSFGQHAVAGYKHHLLFLIN</sequence>
<keyword evidence="2" id="KW-1185">Reference proteome</keyword>
<gene>
    <name evidence="1" type="ORF">SMTD_LOCUS5568</name>
</gene>
<name>A0A183NTY2_9TREM</name>
<dbReference type="EMBL" id="UZAL01027103">
    <property type="protein sequence ID" value="VDP29255.1"/>
    <property type="molecule type" value="Genomic_DNA"/>
</dbReference>
<dbReference type="InterPro" id="IPR024079">
    <property type="entry name" value="MetalloPept_cat_dom_sf"/>
</dbReference>
<proteinExistence type="predicted"/>
<dbReference type="AlphaFoldDB" id="A0A183NTY2"/>